<dbReference type="PANTHER" id="PTHR43272">
    <property type="entry name" value="LONG-CHAIN-FATTY-ACID--COA LIGASE"/>
    <property type="match status" value="1"/>
</dbReference>
<dbReference type="SUPFAM" id="SSF56801">
    <property type="entry name" value="Acetyl-CoA synthetase-like"/>
    <property type="match status" value="1"/>
</dbReference>
<dbReference type="OMA" id="WYHSIGL"/>
<protein>
    <submittedName>
        <fullName evidence="4">Long-chain-fatty-acid--CoA ligase 2</fullName>
    </submittedName>
</protein>
<keyword evidence="2" id="KW-0067">ATP-binding</keyword>
<reference evidence="5" key="1">
    <citation type="journal article" date="2017" name="Genome Announc.">
        <title>Genome sequences of Cyberlindnera fabianii 65, Pichia kudriavzevii 129, and Saccharomyces cerevisiae 131 isolated from fermented masau fruits in Zimbabwe.</title>
        <authorList>
            <person name="van Rijswijck I.M.H."/>
            <person name="Derks M.F.L."/>
            <person name="Abee T."/>
            <person name="de Ridder D."/>
            <person name="Smid E.J."/>
        </authorList>
    </citation>
    <scope>NUCLEOTIDE SEQUENCE [LARGE SCALE GENOMIC DNA]</scope>
    <source>
        <strain evidence="5">65</strain>
    </source>
</reference>
<dbReference type="EMBL" id="MPUK01000002">
    <property type="protein sequence ID" value="ONH68852.1"/>
    <property type="molecule type" value="Genomic_DNA"/>
</dbReference>
<organism evidence="4 5">
    <name type="scientific">Cyberlindnera fabianii</name>
    <name type="common">Yeast</name>
    <name type="synonym">Hansenula fabianii</name>
    <dbReference type="NCBI Taxonomy" id="36022"/>
    <lineage>
        <taxon>Eukaryota</taxon>
        <taxon>Fungi</taxon>
        <taxon>Dikarya</taxon>
        <taxon>Ascomycota</taxon>
        <taxon>Saccharomycotina</taxon>
        <taxon>Saccharomycetes</taxon>
        <taxon>Phaffomycetales</taxon>
        <taxon>Phaffomycetaceae</taxon>
        <taxon>Cyberlindnera</taxon>
    </lineage>
</organism>
<dbReference type="VEuPathDB" id="FungiDB:BON22_1539"/>
<proteinExistence type="predicted"/>
<dbReference type="STRING" id="36022.A0A1V2LAD2"/>
<evidence type="ECO:0000313" key="4">
    <source>
        <dbReference type="EMBL" id="ONH68852.1"/>
    </source>
</evidence>
<dbReference type="Gene3D" id="3.40.50.12780">
    <property type="entry name" value="N-terminal domain of ligase-like"/>
    <property type="match status" value="1"/>
</dbReference>
<accession>A0A1V2LAD2</accession>
<evidence type="ECO:0000259" key="3">
    <source>
        <dbReference type="Pfam" id="PF00501"/>
    </source>
</evidence>
<evidence type="ECO:0000256" key="2">
    <source>
        <dbReference type="ARBA" id="ARBA00022840"/>
    </source>
</evidence>
<dbReference type="InterPro" id="IPR000873">
    <property type="entry name" value="AMP-dep_synth/lig_dom"/>
</dbReference>
<dbReference type="GO" id="GO:0016020">
    <property type="term" value="C:membrane"/>
    <property type="evidence" value="ECO:0007669"/>
    <property type="project" value="TreeGrafter"/>
</dbReference>
<evidence type="ECO:0000256" key="1">
    <source>
        <dbReference type="ARBA" id="ARBA00022741"/>
    </source>
</evidence>
<dbReference type="PROSITE" id="PS00455">
    <property type="entry name" value="AMP_BINDING"/>
    <property type="match status" value="1"/>
</dbReference>
<name>A0A1V2LAD2_CYBFA</name>
<comment type="caution">
    <text evidence="4">The sequence shown here is derived from an EMBL/GenBank/DDBJ whole genome shotgun (WGS) entry which is preliminary data.</text>
</comment>
<dbReference type="InterPro" id="IPR020845">
    <property type="entry name" value="AMP-binding_CS"/>
</dbReference>
<dbReference type="Pfam" id="PF00501">
    <property type="entry name" value="AMP-binding"/>
    <property type="match status" value="1"/>
</dbReference>
<dbReference type="AlphaFoldDB" id="A0A1V2LAD2"/>
<dbReference type="InterPro" id="IPR042099">
    <property type="entry name" value="ANL_N_sf"/>
</dbReference>
<dbReference type="PANTHER" id="PTHR43272:SF33">
    <property type="entry name" value="AMP-BINDING DOMAIN-CONTAINING PROTEIN-RELATED"/>
    <property type="match status" value="1"/>
</dbReference>
<keyword evidence="4" id="KW-0436">Ligase</keyword>
<dbReference type="GO" id="GO:0004467">
    <property type="term" value="F:long-chain fatty acid-CoA ligase activity"/>
    <property type="evidence" value="ECO:0007669"/>
    <property type="project" value="TreeGrafter"/>
</dbReference>
<sequence length="719" mass="80746">MLQELNVATSNHNRAYDSLTDFFPAEDYLNSDGKFDPERFVSQFPLVRQDEQGKSAKRVPNSDDKTHSSIYRSIHTKDKIISRVYHEYNSVLDYFNRAVEVFGDRDCLGTRLTKPDGSVDDFFTYDSYTTVGERRNKLGSGLRTLVGQRDKFVVSIYSANRPEWVITLLACQSHDMIYTALYDTLGPQTSSYILNLTESPVIVCSREKIVKLIELKKTAGLPHLKYIVSMDPLNLDKDFGIVQMAQSQDIRLLDFSQVETIGQLNPLPQCKPKAEDVYGISFTSGTTGNPKGVEITHKMSMGHLTFSVANVEMKFEPNKARRVLSFLPLAHIYEVTNMAMQLCFGCSIAYAPDPSPLKLVENLAIVKPHFVALVPRVYTKFEAALKDVLSQSFIGRQILHGIEAKMKSSTDDGPNTSFILDNLALKGVAKKLGFIECDLAVSGSAPINAETVSFLRNALSCGFAQGYGLTESTSGISISGPWDQDITCGAVAPSCEIRLRDIPEMNYRSHDANGVELEEPHGELLLRGPQIFEKYYKNEKATKESFDSEGWFLTGDVAKVDKRGRILIVDRVKNFFKLAQGEYITPERIENTYLSSCSFLTQMYVHGDSLKTYLISVVGVDIAALKNHLGHHKRLRHLTKLDETALLDKINSSPEIKRAIIVEMNKAVQSEGLHGFEKINNAIFMVEPLKLKRNIAFKFFKNELEKLYEEGSLIQKDKL</sequence>
<dbReference type="GO" id="GO:0005524">
    <property type="term" value="F:ATP binding"/>
    <property type="evidence" value="ECO:0007669"/>
    <property type="project" value="UniProtKB-KW"/>
</dbReference>
<dbReference type="Proteomes" id="UP000189513">
    <property type="component" value="Unassembled WGS sequence"/>
</dbReference>
<keyword evidence="5" id="KW-1185">Reference proteome</keyword>
<gene>
    <name evidence="4" type="ORF">BON22_1539</name>
</gene>
<dbReference type="GO" id="GO:0005783">
    <property type="term" value="C:endoplasmic reticulum"/>
    <property type="evidence" value="ECO:0007669"/>
    <property type="project" value="TreeGrafter"/>
</dbReference>
<feature type="domain" description="AMP-dependent synthetase/ligase" evidence="3">
    <location>
        <begin position="127"/>
        <end position="536"/>
    </location>
</feature>
<evidence type="ECO:0000313" key="5">
    <source>
        <dbReference type="Proteomes" id="UP000189513"/>
    </source>
</evidence>
<keyword evidence="1" id="KW-0547">Nucleotide-binding</keyword>